<dbReference type="Proteomes" id="UP000728032">
    <property type="component" value="Unassembled WGS sequence"/>
</dbReference>
<evidence type="ECO:0000313" key="3">
    <source>
        <dbReference type="Proteomes" id="UP000728032"/>
    </source>
</evidence>
<dbReference type="EMBL" id="CAJPVJ010000234">
    <property type="protein sequence ID" value="CAG2161784.1"/>
    <property type="molecule type" value="Genomic_DNA"/>
</dbReference>
<dbReference type="EMBL" id="OC915059">
    <property type="protein sequence ID" value="CAD7638418.1"/>
    <property type="molecule type" value="Genomic_DNA"/>
</dbReference>
<name>A0A7R9LD63_9ACAR</name>
<protein>
    <submittedName>
        <fullName evidence="2">Uncharacterized protein</fullName>
    </submittedName>
</protein>
<gene>
    <name evidence="2" type="ORF">ONB1V03_LOCUS1386</name>
</gene>
<dbReference type="AlphaFoldDB" id="A0A7R9LD63"/>
<organism evidence="2">
    <name type="scientific">Oppiella nova</name>
    <dbReference type="NCBI Taxonomy" id="334625"/>
    <lineage>
        <taxon>Eukaryota</taxon>
        <taxon>Metazoa</taxon>
        <taxon>Ecdysozoa</taxon>
        <taxon>Arthropoda</taxon>
        <taxon>Chelicerata</taxon>
        <taxon>Arachnida</taxon>
        <taxon>Acari</taxon>
        <taxon>Acariformes</taxon>
        <taxon>Sarcoptiformes</taxon>
        <taxon>Oribatida</taxon>
        <taxon>Brachypylina</taxon>
        <taxon>Oppioidea</taxon>
        <taxon>Oppiidae</taxon>
        <taxon>Oppiella</taxon>
    </lineage>
</organism>
<keyword evidence="3" id="KW-1185">Reference proteome</keyword>
<dbReference type="OrthoDB" id="9992480at2759"/>
<evidence type="ECO:0000256" key="1">
    <source>
        <dbReference type="SAM" id="MobiDB-lite"/>
    </source>
</evidence>
<sequence length="495" mass="56288">MAYCAVYLNRISREKNCPEKPEDPLILEKEIPHDARFTYVDFVPSVHQFSGNSQVEYHSFRFLVDTCNAWLKRNPIWEVINCETVKLSYRHNLTTMVSRWEVQTNPATNPWVTPTRGDFETSLKVLRVWIKRREEIRVKDPESDVPVLNYMDFEPLRKEGNFENLDDVVARINAKIRAQGFDGRRLITIESLNVEANADWKIDPELSVVEESSRHVTIIRLFYEQGDCLEEEIGIADFTPHHLSGGSLFKRPHFEQFSSIIDRASQWLSDNPEINFLNAQSIDIKLKSRVLANIVSCHFATHANTVTKVDTRACSHTEHGDYVHILRVAYTKPFEPEVEHTGGPPPPAPIYLSSKVFLVTKNDVLDDIHHRINNWIKEASQVEERFKSRLLSAETVEVFAKDEHNLEKALEQTFQCNRLGSMNTFAFSAIRVYFDVGFYGRQNRSMSTMPAINTGTTSGGGATGGLAFAPIGGADDSPTSPKPDFRSRSTSCACM</sequence>
<accession>A0A7R9LD63</accession>
<evidence type="ECO:0000313" key="2">
    <source>
        <dbReference type="EMBL" id="CAD7638418.1"/>
    </source>
</evidence>
<reference evidence="2" key="1">
    <citation type="submission" date="2020-11" db="EMBL/GenBank/DDBJ databases">
        <authorList>
            <person name="Tran Van P."/>
        </authorList>
    </citation>
    <scope>NUCLEOTIDE SEQUENCE</scope>
</reference>
<feature type="region of interest" description="Disordered" evidence="1">
    <location>
        <begin position="469"/>
        <end position="495"/>
    </location>
</feature>
<proteinExistence type="predicted"/>